<accession>X1QH69</accession>
<comment type="caution">
    <text evidence="1">The sequence shown here is derived from an EMBL/GenBank/DDBJ whole genome shotgun (WGS) entry which is preliminary data.</text>
</comment>
<organism evidence="1">
    <name type="scientific">marine sediment metagenome</name>
    <dbReference type="NCBI Taxonomy" id="412755"/>
    <lineage>
        <taxon>unclassified sequences</taxon>
        <taxon>metagenomes</taxon>
        <taxon>ecological metagenomes</taxon>
    </lineage>
</organism>
<dbReference type="AlphaFoldDB" id="X1QH69"/>
<sequence length="150" mass="17472">MSILRAEIIAKIRKGIREGIPRTRLYNELRAVGPVTRKTTFLADYRNVAGVERVEGALRFVRKDRYPTEKTMAAVTWETSKEYMYKVKVQSVLRIGEPITERFVNIMSDVPMTPAMIETEVKERWGEWEKYTAEEITGLQVWSAVRKVME</sequence>
<name>X1QH69_9ZZZZ</name>
<reference evidence="1" key="1">
    <citation type="journal article" date="2014" name="Front. Microbiol.">
        <title>High frequency of phylogenetically diverse reductive dehalogenase-homologous genes in deep subseafloor sedimentary metagenomes.</title>
        <authorList>
            <person name="Kawai M."/>
            <person name="Futagami T."/>
            <person name="Toyoda A."/>
            <person name="Takaki Y."/>
            <person name="Nishi S."/>
            <person name="Hori S."/>
            <person name="Arai W."/>
            <person name="Tsubouchi T."/>
            <person name="Morono Y."/>
            <person name="Uchiyama I."/>
            <person name="Ito T."/>
            <person name="Fujiyama A."/>
            <person name="Inagaki F."/>
            <person name="Takami H."/>
        </authorList>
    </citation>
    <scope>NUCLEOTIDE SEQUENCE</scope>
    <source>
        <strain evidence="1">Expedition CK06-06</strain>
    </source>
</reference>
<proteinExistence type="predicted"/>
<dbReference type="EMBL" id="BARW01000012">
    <property type="protein sequence ID" value="GAI67837.1"/>
    <property type="molecule type" value="Genomic_DNA"/>
</dbReference>
<evidence type="ECO:0000313" key="1">
    <source>
        <dbReference type="EMBL" id="GAI67837.1"/>
    </source>
</evidence>
<protein>
    <submittedName>
        <fullName evidence="1">Uncharacterized protein</fullName>
    </submittedName>
</protein>
<gene>
    <name evidence="1" type="ORF">S12H4_00169</name>
</gene>